<accession>A0A812Q716</accession>
<sequence>MDVAEEPNATLESGSNLQTVPENEMIEDTEMDANEPEEVKMKQQLDQQKSRAQEPQRQLLRLHKPQGDSTIQVDEATGGTWPFGPARTTPSRPMPYPFVEAPQPLPRPPGSTYFFEALDRDEAVRWWKNKVYDRWEPIATSKQTFACKEACAIFVTSSKRFFITKKKESPGEVVFKDLPERYKKLFRKSRDKEIESLLKSGAIKILSLKDSREFLQKFPEYVLTSRYVDRWKPTGSFSVLPENWDPNHYVDGGDNMAEPKSRWCVVGWKDPHVHEIERAAPTPLTSSLYLFFQLSACRRWQGHARDAKTAFLQARPTTRQQKLACKMPADECFPQYHPDQLILLLTEVYGLVSGPAWWRRSLLEILVKELGYRVNPYDRCILTLDDVEGDPENTMVAYGETYQKTKGIIVIEVDDILEAGEADHRKKMEWLESKLRFGKIVNLMEAKEGTGYAGRRVRQLADFSFTYSMDDYVRDRLKFIKLEKKVLKKDAATQKLTADEEQQLRGALASLNWTVREGRPDASAAASIYAASFPGPTVANALAVNNVIGNLKEHKVSLKIHALQEEEVRHLLIADSSFDPSGKTKPQHGFIQAMTTPSLNAGAKAPVSWISWTSKRLRRKAGNTLLCESIAMSSALGAMEKQVALWRSITRSHFKPSSSMVSHEVDLGLRGPGTVIASEAESYRDPLTVALTDAKSLFDGANPEQAQGEDARSSLEIAVIQESLAQCRGRLRWIPHNRNPSDALTKVENAHCEPLLHMMSSNHLQIEEEAEIIAREKQGEHRRKTKNV</sequence>
<evidence type="ECO:0000256" key="1">
    <source>
        <dbReference type="SAM" id="MobiDB-lite"/>
    </source>
</evidence>
<organism evidence="2 3">
    <name type="scientific">Symbiodinium pilosum</name>
    <name type="common">Dinoflagellate</name>
    <dbReference type="NCBI Taxonomy" id="2952"/>
    <lineage>
        <taxon>Eukaryota</taxon>
        <taxon>Sar</taxon>
        <taxon>Alveolata</taxon>
        <taxon>Dinophyceae</taxon>
        <taxon>Suessiales</taxon>
        <taxon>Symbiodiniaceae</taxon>
        <taxon>Symbiodinium</taxon>
    </lineage>
</organism>
<dbReference type="AlphaFoldDB" id="A0A812Q716"/>
<feature type="compositionally biased region" description="Polar residues" evidence="1">
    <location>
        <begin position="10"/>
        <end position="21"/>
    </location>
</feature>
<reference evidence="2" key="1">
    <citation type="submission" date="2021-02" db="EMBL/GenBank/DDBJ databases">
        <authorList>
            <person name="Dougan E. K."/>
            <person name="Rhodes N."/>
            <person name="Thang M."/>
            <person name="Chan C."/>
        </authorList>
    </citation>
    <scope>NUCLEOTIDE SEQUENCE</scope>
</reference>
<comment type="caution">
    <text evidence="2">The sequence shown here is derived from an EMBL/GenBank/DDBJ whole genome shotgun (WGS) entry which is preliminary data.</text>
</comment>
<feature type="compositionally biased region" description="Basic and acidic residues" evidence="1">
    <location>
        <begin position="37"/>
        <end position="54"/>
    </location>
</feature>
<keyword evidence="3" id="KW-1185">Reference proteome</keyword>
<dbReference type="OrthoDB" id="446815at2759"/>
<dbReference type="EMBL" id="CAJNIZ010014258">
    <property type="protein sequence ID" value="CAE7359665.1"/>
    <property type="molecule type" value="Genomic_DNA"/>
</dbReference>
<evidence type="ECO:0000313" key="3">
    <source>
        <dbReference type="Proteomes" id="UP000649617"/>
    </source>
</evidence>
<feature type="compositionally biased region" description="Acidic residues" evidence="1">
    <location>
        <begin position="24"/>
        <end position="36"/>
    </location>
</feature>
<feature type="region of interest" description="Disordered" evidence="1">
    <location>
        <begin position="1"/>
        <end position="93"/>
    </location>
</feature>
<name>A0A812Q716_SYMPI</name>
<gene>
    <name evidence="2" type="primary">GIP</name>
    <name evidence="2" type="ORF">SPIL2461_LOCUS8589</name>
</gene>
<evidence type="ECO:0000313" key="2">
    <source>
        <dbReference type="EMBL" id="CAE7359665.1"/>
    </source>
</evidence>
<protein>
    <submittedName>
        <fullName evidence="2">GIP protein</fullName>
    </submittedName>
</protein>
<proteinExistence type="predicted"/>
<dbReference type="Proteomes" id="UP000649617">
    <property type="component" value="Unassembled WGS sequence"/>
</dbReference>